<dbReference type="AlphaFoldDB" id="A0A8C3XYY3"/>
<evidence type="ECO:0000313" key="2">
    <source>
        <dbReference type="Proteomes" id="UP000694563"/>
    </source>
</evidence>
<reference evidence="1" key="2">
    <citation type="submission" date="2025-08" db="UniProtKB">
        <authorList>
            <consortium name="Ensembl"/>
        </authorList>
    </citation>
    <scope>IDENTIFICATION</scope>
</reference>
<proteinExistence type="predicted"/>
<dbReference type="Proteomes" id="UP000694563">
    <property type="component" value="Chromosome 1"/>
</dbReference>
<evidence type="ECO:0000313" key="1">
    <source>
        <dbReference type="Ensembl" id="ENSCUSP00005004937.1"/>
    </source>
</evidence>
<dbReference type="Ensembl" id="ENSCUST00005005143.1">
    <property type="protein sequence ID" value="ENSCUSP00005004937.1"/>
    <property type="gene ID" value="ENSCUSG00005003183.1"/>
</dbReference>
<reference evidence="1" key="1">
    <citation type="submission" date="2020-10" db="EMBL/GenBank/DDBJ databases">
        <title>Catharus ustulatus (Swainson's thrush) genome, bCatUst1, primary haplotype v2.</title>
        <authorList>
            <person name="Delmore K."/>
            <person name="Vafadar M."/>
            <person name="Formenti G."/>
            <person name="Chow W."/>
            <person name="Pelan S."/>
            <person name="Howe K."/>
            <person name="Rhie A."/>
            <person name="Mountcastle J."/>
            <person name="Haase B."/>
            <person name="Fedrigo O."/>
            <person name="Jarvis E.D."/>
        </authorList>
    </citation>
    <scope>NUCLEOTIDE SEQUENCE [LARGE SCALE GENOMIC DNA]</scope>
</reference>
<protein>
    <submittedName>
        <fullName evidence="1">Uncharacterized protein</fullName>
    </submittedName>
</protein>
<reference evidence="1" key="3">
    <citation type="submission" date="2025-09" db="UniProtKB">
        <authorList>
            <consortium name="Ensembl"/>
        </authorList>
    </citation>
    <scope>IDENTIFICATION</scope>
</reference>
<keyword evidence="2" id="KW-1185">Reference proteome</keyword>
<organism evidence="1 2">
    <name type="scientific">Catharus ustulatus</name>
    <name type="common">Russet-backed thrush</name>
    <name type="synonym">Hylocichla ustulatus</name>
    <dbReference type="NCBI Taxonomy" id="91951"/>
    <lineage>
        <taxon>Eukaryota</taxon>
        <taxon>Metazoa</taxon>
        <taxon>Chordata</taxon>
        <taxon>Craniata</taxon>
        <taxon>Vertebrata</taxon>
        <taxon>Euteleostomi</taxon>
        <taxon>Archelosauria</taxon>
        <taxon>Archosauria</taxon>
        <taxon>Dinosauria</taxon>
        <taxon>Saurischia</taxon>
        <taxon>Theropoda</taxon>
        <taxon>Coelurosauria</taxon>
        <taxon>Aves</taxon>
        <taxon>Neognathae</taxon>
        <taxon>Neoaves</taxon>
        <taxon>Telluraves</taxon>
        <taxon>Australaves</taxon>
        <taxon>Passeriformes</taxon>
        <taxon>Turdidae</taxon>
        <taxon>Catharus</taxon>
    </lineage>
</organism>
<accession>A0A8C3XYY3</accession>
<sequence>GFPLSHKYLSIISIAPATAAPFSCSLHPSNPIIPTVSPLCGSCFVLAHSGLNGFCLLIFWHSHFCNHLLYGPSLLQIPGIPANHWQCPPWKLFSPLILEPWLIFFFF</sequence>
<name>A0A8C3XYY3_CATUS</name>